<dbReference type="GO" id="GO:0002161">
    <property type="term" value="F:aminoacyl-tRNA deacylase activity"/>
    <property type="evidence" value="ECO:0007669"/>
    <property type="project" value="InterPro"/>
</dbReference>
<feature type="domain" description="Histidine kinase/HSP90-like ATPase" evidence="9">
    <location>
        <begin position="1"/>
        <end position="50"/>
    </location>
</feature>
<evidence type="ECO:0000256" key="1">
    <source>
        <dbReference type="ARBA" id="ARBA00013165"/>
    </source>
</evidence>
<dbReference type="InterPro" id="IPR014729">
    <property type="entry name" value="Rossmann-like_a/b/a_fold"/>
</dbReference>
<keyword evidence="6" id="KW-0030">Aminoacyl-tRNA synthetase</keyword>
<evidence type="ECO:0000259" key="9">
    <source>
        <dbReference type="Pfam" id="PF02518"/>
    </source>
</evidence>
<comment type="catalytic activity">
    <reaction evidence="7">
        <text>tRNA(Ile) + L-isoleucine + ATP = L-isoleucyl-tRNA(Ile) + AMP + diphosphate</text>
        <dbReference type="Rhea" id="RHEA:11060"/>
        <dbReference type="Rhea" id="RHEA-COMP:9666"/>
        <dbReference type="Rhea" id="RHEA-COMP:9695"/>
        <dbReference type="ChEBI" id="CHEBI:30616"/>
        <dbReference type="ChEBI" id="CHEBI:33019"/>
        <dbReference type="ChEBI" id="CHEBI:58045"/>
        <dbReference type="ChEBI" id="CHEBI:78442"/>
        <dbReference type="ChEBI" id="CHEBI:78528"/>
        <dbReference type="ChEBI" id="CHEBI:456215"/>
        <dbReference type="EC" id="6.1.1.5"/>
    </reaction>
</comment>
<evidence type="ECO:0000256" key="3">
    <source>
        <dbReference type="ARBA" id="ARBA00022741"/>
    </source>
</evidence>
<gene>
    <name evidence="10" type="ORF">LCGC14_2941760</name>
</gene>
<dbReference type="Gene3D" id="3.40.50.620">
    <property type="entry name" value="HUPs"/>
    <property type="match status" value="1"/>
</dbReference>
<evidence type="ECO:0000256" key="7">
    <source>
        <dbReference type="ARBA" id="ARBA00048359"/>
    </source>
</evidence>
<dbReference type="SUPFAM" id="SSF52374">
    <property type="entry name" value="Nucleotidylyl transferase"/>
    <property type="match status" value="1"/>
</dbReference>
<evidence type="ECO:0000256" key="2">
    <source>
        <dbReference type="ARBA" id="ARBA00022598"/>
    </source>
</evidence>
<evidence type="ECO:0000256" key="6">
    <source>
        <dbReference type="ARBA" id="ARBA00023146"/>
    </source>
</evidence>
<dbReference type="PRINTS" id="PR00984">
    <property type="entry name" value="TRNASYNTHILE"/>
</dbReference>
<dbReference type="SUPFAM" id="SSF50677">
    <property type="entry name" value="ValRS/IleRS/LeuRS editing domain"/>
    <property type="match status" value="1"/>
</dbReference>
<dbReference type="PANTHER" id="PTHR42780">
    <property type="entry name" value="SOLEUCYL-TRNA SYNTHETASE"/>
    <property type="match status" value="1"/>
</dbReference>
<feature type="domain" description="Aminoacyl-tRNA synthetase class Ia" evidence="8">
    <location>
        <begin position="195"/>
        <end position="376"/>
    </location>
</feature>
<dbReference type="EMBL" id="LAZR01059021">
    <property type="protein sequence ID" value="KKK68666.1"/>
    <property type="molecule type" value="Genomic_DNA"/>
</dbReference>
<dbReference type="GO" id="GO:0006428">
    <property type="term" value="P:isoleucyl-tRNA aminoacylation"/>
    <property type="evidence" value="ECO:0007669"/>
    <property type="project" value="InterPro"/>
</dbReference>
<dbReference type="InterPro" id="IPR003594">
    <property type="entry name" value="HATPase_dom"/>
</dbReference>
<evidence type="ECO:0000313" key="10">
    <source>
        <dbReference type="EMBL" id="KKK68666.1"/>
    </source>
</evidence>
<reference evidence="10" key="1">
    <citation type="journal article" date="2015" name="Nature">
        <title>Complex archaea that bridge the gap between prokaryotes and eukaryotes.</title>
        <authorList>
            <person name="Spang A."/>
            <person name="Saw J.H."/>
            <person name="Jorgensen S.L."/>
            <person name="Zaremba-Niedzwiedzka K."/>
            <person name="Martijn J."/>
            <person name="Lind A.E."/>
            <person name="van Eijk R."/>
            <person name="Schleper C."/>
            <person name="Guy L."/>
            <person name="Ettema T.J."/>
        </authorList>
    </citation>
    <scope>NUCLEOTIDE SEQUENCE</scope>
</reference>
<organism evidence="10">
    <name type="scientific">marine sediment metagenome</name>
    <dbReference type="NCBI Taxonomy" id="412755"/>
    <lineage>
        <taxon>unclassified sequences</taxon>
        <taxon>metagenomes</taxon>
        <taxon>ecological metagenomes</taxon>
    </lineage>
</organism>
<evidence type="ECO:0000256" key="4">
    <source>
        <dbReference type="ARBA" id="ARBA00022840"/>
    </source>
</evidence>
<dbReference type="Pfam" id="PF00133">
    <property type="entry name" value="tRNA-synt_1"/>
    <property type="match status" value="1"/>
</dbReference>
<dbReference type="PANTHER" id="PTHR42780:SF1">
    <property type="entry name" value="ISOLEUCINE--TRNA LIGASE, CYTOPLASMIC"/>
    <property type="match status" value="1"/>
</dbReference>
<accession>A0A0F9A8W5</accession>
<dbReference type="InterPro" id="IPR009008">
    <property type="entry name" value="Val/Leu/Ile-tRNA-synth_edit"/>
</dbReference>
<name>A0A0F9A8W5_9ZZZZ</name>
<keyword evidence="2" id="KW-0436">Ligase</keyword>
<dbReference type="Pfam" id="PF02518">
    <property type="entry name" value="HATPase_c"/>
    <property type="match status" value="1"/>
</dbReference>
<sequence>PGIPADEIPRLTERFYRIAGAAESGSGLGLALVEEIAAKVKKEFTVESTMPGEQLIGQRYVPPFDYYCKTQGETQGKLKDGTAQHVAWRIVAADFVTTDTGTGIVHQAPALGEVDYDVLRTEQDRFVDGQGPELINAVGPDGKFTAEAPDYEGRWVKEADKDICRELRSRGLLFHLDQYLHEYPFCWRAEEDPLIQYPRRSWFIRTTEFKEKMLENNGRINWLPEHIRDGRFGNFLESNVDWALSRERYWGTPLPIWVCEETGHMEAVAGYDELLGKPGVTGMEVWEKAKQESPELVDDLKVHKPYIDAITYDSPKAPGKRMRRVTEVIDCWFDSGAMPFAQWGYPQEKGSVEQFKAQFPADFISEALDQTRGWFY</sequence>
<dbReference type="Gene3D" id="3.30.565.10">
    <property type="entry name" value="Histidine kinase-like ATPase, C-terminal domain"/>
    <property type="match status" value="1"/>
</dbReference>
<protein>
    <recommendedName>
        <fullName evidence="1">isoleucine--tRNA ligase</fullName>
        <ecNumber evidence="1">6.1.1.5</ecNumber>
    </recommendedName>
</protein>
<dbReference type="InterPro" id="IPR023586">
    <property type="entry name" value="Ile-tRNA-ligase_type2"/>
</dbReference>
<dbReference type="EC" id="6.1.1.5" evidence="1"/>
<dbReference type="InterPro" id="IPR002300">
    <property type="entry name" value="aa-tRNA-synth_Ia"/>
</dbReference>
<proteinExistence type="predicted"/>
<evidence type="ECO:0000256" key="5">
    <source>
        <dbReference type="ARBA" id="ARBA00022917"/>
    </source>
</evidence>
<evidence type="ECO:0000259" key="8">
    <source>
        <dbReference type="Pfam" id="PF00133"/>
    </source>
</evidence>
<dbReference type="InterPro" id="IPR036890">
    <property type="entry name" value="HATPase_C_sf"/>
</dbReference>
<dbReference type="GO" id="GO:0004822">
    <property type="term" value="F:isoleucine-tRNA ligase activity"/>
    <property type="evidence" value="ECO:0007669"/>
    <property type="project" value="UniProtKB-EC"/>
</dbReference>
<dbReference type="InterPro" id="IPR002301">
    <property type="entry name" value="Ile-tRNA-ligase"/>
</dbReference>
<keyword evidence="3" id="KW-0547">Nucleotide-binding</keyword>
<keyword evidence="5" id="KW-0648">Protein biosynthesis</keyword>
<comment type="caution">
    <text evidence="10">The sequence shown here is derived from an EMBL/GenBank/DDBJ whole genome shotgun (WGS) entry which is preliminary data.</text>
</comment>
<dbReference type="AlphaFoldDB" id="A0A0F9A8W5"/>
<dbReference type="GO" id="GO:0005524">
    <property type="term" value="F:ATP binding"/>
    <property type="evidence" value="ECO:0007669"/>
    <property type="project" value="UniProtKB-KW"/>
</dbReference>
<feature type="non-terminal residue" evidence="10">
    <location>
        <position position="1"/>
    </location>
</feature>
<feature type="non-terminal residue" evidence="10">
    <location>
        <position position="376"/>
    </location>
</feature>
<keyword evidence="4" id="KW-0067">ATP-binding</keyword>